<dbReference type="Proteomes" id="UP000182058">
    <property type="component" value="Chromosome I"/>
</dbReference>
<gene>
    <name evidence="1" type="ORF">SAMN04490201_4228</name>
</gene>
<evidence type="ECO:0000313" key="1">
    <source>
        <dbReference type="EMBL" id="SDU72098.1"/>
    </source>
</evidence>
<keyword evidence="2" id="KW-1185">Reference proteome</keyword>
<organism evidence="1 2">
    <name type="scientific">Pseudomonas psychrophila</name>
    <dbReference type="NCBI Taxonomy" id="122355"/>
    <lineage>
        <taxon>Bacteria</taxon>
        <taxon>Pseudomonadati</taxon>
        <taxon>Pseudomonadota</taxon>
        <taxon>Gammaproteobacteria</taxon>
        <taxon>Pseudomonadales</taxon>
        <taxon>Pseudomonadaceae</taxon>
        <taxon>Pseudomonas</taxon>
    </lineage>
</organism>
<dbReference type="EMBL" id="LT629795">
    <property type="protein sequence ID" value="SDU72098.1"/>
    <property type="molecule type" value="Genomic_DNA"/>
</dbReference>
<accession>A0ABY0W452</accession>
<reference evidence="1 2" key="1">
    <citation type="submission" date="2016-10" db="EMBL/GenBank/DDBJ databases">
        <authorList>
            <person name="Varghese N."/>
            <person name="Submissions S."/>
        </authorList>
    </citation>
    <scope>NUCLEOTIDE SEQUENCE [LARGE SCALE GENOMIC DNA]</scope>
    <source>
        <strain evidence="1 2">BS3667</strain>
    </source>
</reference>
<evidence type="ECO:0000313" key="2">
    <source>
        <dbReference type="Proteomes" id="UP000182058"/>
    </source>
</evidence>
<sequence length="156" mass="16542">MSTITCPGCGNEASAFGTIMNCWCDKMYCDHTSGMFASYSCACGSRGETPQATQHREHQRSRFMAEMDSDIEALLATLPTKIQHSFQTQSVSATASDVQVTFNNGHSAVITVTGVYSTPKEFQVSGAGRVVAVKGGSELKAALSSIANASRCQALN</sequence>
<name>A0ABY0W452_9PSED</name>
<proteinExistence type="predicted"/>
<protein>
    <submittedName>
        <fullName evidence="1">Uncharacterized protein</fullName>
    </submittedName>
</protein>